<keyword evidence="3" id="KW-1185">Reference proteome</keyword>
<keyword evidence="1" id="KW-0732">Signal</keyword>
<evidence type="ECO:0000313" key="3">
    <source>
        <dbReference type="Proteomes" id="UP001597480"/>
    </source>
</evidence>
<gene>
    <name evidence="2" type="ORF">ACFSR3_12535</name>
</gene>
<sequence>MKVTKILSILVLLTLLSFGQADKRDQIKQLKSARIAAALNLTAAESQKFWPLYLNSEEREYEIRHNKIRPINNKLEEKGGIDALSQKEALTNLILLETAEEEIFNLHKKLINDLKPVIGPKKILKLRKAEDDFNKLLLSKYKGKKD</sequence>
<dbReference type="RefSeq" id="WP_114756670.1">
    <property type="nucleotide sequence ID" value="NZ_JBHUMD010000026.1"/>
</dbReference>
<proteinExistence type="predicted"/>
<feature type="signal peptide" evidence="1">
    <location>
        <begin position="1"/>
        <end position="23"/>
    </location>
</feature>
<evidence type="ECO:0000313" key="2">
    <source>
        <dbReference type="EMBL" id="MFD2602889.1"/>
    </source>
</evidence>
<accession>A0ABW5NV14</accession>
<name>A0ABW5NV14_9FLAO</name>
<reference evidence="3" key="1">
    <citation type="journal article" date="2019" name="Int. J. Syst. Evol. Microbiol.">
        <title>The Global Catalogue of Microorganisms (GCM) 10K type strain sequencing project: providing services to taxonomists for standard genome sequencing and annotation.</title>
        <authorList>
            <consortium name="The Broad Institute Genomics Platform"/>
            <consortium name="The Broad Institute Genome Sequencing Center for Infectious Disease"/>
            <person name="Wu L."/>
            <person name="Ma J."/>
        </authorList>
    </citation>
    <scope>NUCLEOTIDE SEQUENCE [LARGE SCALE GENOMIC DNA]</scope>
    <source>
        <strain evidence="3">KCTC 42107</strain>
    </source>
</reference>
<protein>
    <submittedName>
        <fullName evidence="2">Sensor of ECF-type sigma factor</fullName>
    </submittedName>
</protein>
<evidence type="ECO:0000256" key="1">
    <source>
        <dbReference type="SAM" id="SignalP"/>
    </source>
</evidence>
<comment type="caution">
    <text evidence="2">The sequence shown here is derived from an EMBL/GenBank/DDBJ whole genome shotgun (WGS) entry which is preliminary data.</text>
</comment>
<organism evidence="2 3">
    <name type="scientific">Flavobacterium suzhouense</name>
    <dbReference type="NCBI Taxonomy" id="1529638"/>
    <lineage>
        <taxon>Bacteria</taxon>
        <taxon>Pseudomonadati</taxon>
        <taxon>Bacteroidota</taxon>
        <taxon>Flavobacteriia</taxon>
        <taxon>Flavobacteriales</taxon>
        <taxon>Flavobacteriaceae</taxon>
        <taxon>Flavobacterium</taxon>
    </lineage>
</organism>
<dbReference type="EMBL" id="JBHUMD010000026">
    <property type="protein sequence ID" value="MFD2602889.1"/>
    <property type="molecule type" value="Genomic_DNA"/>
</dbReference>
<dbReference type="Proteomes" id="UP001597480">
    <property type="component" value="Unassembled WGS sequence"/>
</dbReference>
<feature type="chain" id="PRO_5047384290" evidence="1">
    <location>
        <begin position="24"/>
        <end position="146"/>
    </location>
</feature>